<name>A0A5N6KHV4_MONLA</name>
<sequence>MSTQSTATATTTLNKPAPLRMKKRVSFSPALPTVISAHNLEIDPTIFEIIPRAIQSPTAPPRPIISSKYQSPSPAHPSLNTSLTNYNLNLSSLTIQLTYHITHINKLIDTIQKVRKSRRSNQASFAPSLFNSSGDLSTAKKEEMSRKDIRERIEKLKSAGWERKRWDGSRYEALREKVDNELNGWI</sequence>
<dbReference type="AlphaFoldDB" id="A0A5N6KHV4"/>
<evidence type="ECO:0000313" key="1">
    <source>
        <dbReference type="EMBL" id="KAB8303360.1"/>
    </source>
</evidence>
<dbReference type="OrthoDB" id="3641178at2759"/>
<organism evidence="1 2">
    <name type="scientific">Monilinia laxa</name>
    <name type="common">Brown rot fungus</name>
    <name type="synonym">Sclerotinia laxa</name>
    <dbReference type="NCBI Taxonomy" id="61186"/>
    <lineage>
        <taxon>Eukaryota</taxon>
        <taxon>Fungi</taxon>
        <taxon>Dikarya</taxon>
        <taxon>Ascomycota</taxon>
        <taxon>Pezizomycotina</taxon>
        <taxon>Leotiomycetes</taxon>
        <taxon>Helotiales</taxon>
        <taxon>Sclerotiniaceae</taxon>
        <taxon>Monilinia</taxon>
    </lineage>
</organism>
<comment type="caution">
    <text evidence="1">The sequence shown here is derived from an EMBL/GenBank/DDBJ whole genome shotgun (WGS) entry which is preliminary data.</text>
</comment>
<evidence type="ECO:0000313" key="2">
    <source>
        <dbReference type="Proteomes" id="UP000326757"/>
    </source>
</evidence>
<gene>
    <name evidence="1" type="ORF">EYC80_004792</name>
</gene>
<reference evidence="1 2" key="1">
    <citation type="submission" date="2019-06" db="EMBL/GenBank/DDBJ databases">
        <title>Genome Sequence of the Brown Rot Fungal Pathogen Monilinia laxa.</title>
        <authorList>
            <person name="De Miccolis Angelini R.M."/>
            <person name="Landi L."/>
            <person name="Abate D."/>
            <person name="Pollastro S."/>
            <person name="Romanazzi G."/>
            <person name="Faretra F."/>
        </authorList>
    </citation>
    <scope>NUCLEOTIDE SEQUENCE [LARGE SCALE GENOMIC DNA]</scope>
    <source>
        <strain evidence="1 2">Mlax316</strain>
    </source>
</reference>
<dbReference type="EMBL" id="VIGI01000002">
    <property type="protein sequence ID" value="KAB8303360.1"/>
    <property type="molecule type" value="Genomic_DNA"/>
</dbReference>
<dbReference type="Proteomes" id="UP000326757">
    <property type="component" value="Unassembled WGS sequence"/>
</dbReference>
<protein>
    <submittedName>
        <fullName evidence="1">Uncharacterized protein</fullName>
    </submittedName>
</protein>
<accession>A0A5N6KHV4</accession>
<keyword evidence="2" id="KW-1185">Reference proteome</keyword>
<proteinExistence type="predicted"/>